<gene>
    <name evidence="1" type="ORF">MKW98_030230</name>
</gene>
<dbReference type="AlphaFoldDB" id="A0AAD4T1N2"/>
<accession>A0AAD4T1N2</accession>
<keyword evidence="2" id="KW-1185">Reference proteome</keyword>
<dbReference type="EMBL" id="JAJJMB010007312">
    <property type="protein sequence ID" value="KAI3930991.1"/>
    <property type="molecule type" value="Genomic_DNA"/>
</dbReference>
<name>A0AAD4T1N2_9MAGN</name>
<dbReference type="SUPFAM" id="SSF56112">
    <property type="entry name" value="Protein kinase-like (PK-like)"/>
    <property type="match status" value="1"/>
</dbReference>
<sequence>MVIIMYTKQLLLGLEYLQRNGIMHRDIKVGLPENMSRYMNNCYDWKESGKVCMLLQQTACQDRLQQMACLSELGNQVIQLKRSLFPVSGY</sequence>
<dbReference type="InterPro" id="IPR011009">
    <property type="entry name" value="Kinase-like_dom_sf"/>
</dbReference>
<comment type="caution">
    <text evidence="1">The sequence shown here is derived from an EMBL/GenBank/DDBJ whole genome shotgun (WGS) entry which is preliminary data.</text>
</comment>
<protein>
    <recommendedName>
        <fullName evidence="3">Protein kinase domain-containing protein</fullName>
    </recommendedName>
</protein>
<proteinExistence type="predicted"/>
<dbReference type="Gene3D" id="1.10.510.10">
    <property type="entry name" value="Transferase(Phosphotransferase) domain 1"/>
    <property type="match status" value="1"/>
</dbReference>
<evidence type="ECO:0000313" key="1">
    <source>
        <dbReference type="EMBL" id="KAI3930991.1"/>
    </source>
</evidence>
<dbReference type="Proteomes" id="UP001202328">
    <property type="component" value="Unassembled WGS sequence"/>
</dbReference>
<reference evidence="1" key="1">
    <citation type="submission" date="2022-04" db="EMBL/GenBank/DDBJ databases">
        <title>A functionally conserved STORR gene fusion in Papaver species that diverged 16.8 million years ago.</title>
        <authorList>
            <person name="Catania T."/>
        </authorList>
    </citation>
    <scope>NUCLEOTIDE SEQUENCE</scope>
    <source>
        <strain evidence="1">S-188037</strain>
    </source>
</reference>
<evidence type="ECO:0000313" key="2">
    <source>
        <dbReference type="Proteomes" id="UP001202328"/>
    </source>
</evidence>
<organism evidence="1 2">
    <name type="scientific">Papaver atlanticum</name>
    <dbReference type="NCBI Taxonomy" id="357466"/>
    <lineage>
        <taxon>Eukaryota</taxon>
        <taxon>Viridiplantae</taxon>
        <taxon>Streptophyta</taxon>
        <taxon>Embryophyta</taxon>
        <taxon>Tracheophyta</taxon>
        <taxon>Spermatophyta</taxon>
        <taxon>Magnoliopsida</taxon>
        <taxon>Ranunculales</taxon>
        <taxon>Papaveraceae</taxon>
        <taxon>Papaveroideae</taxon>
        <taxon>Papaver</taxon>
    </lineage>
</organism>
<evidence type="ECO:0008006" key="3">
    <source>
        <dbReference type="Google" id="ProtNLM"/>
    </source>
</evidence>